<feature type="repeat" description="PPR" evidence="2">
    <location>
        <begin position="240"/>
        <end position="274"/>
    </location>
</feature>
<dbReference type="Pfam" id="PF20430">
    <property type="entry name" value="Eplus_motif"/>
    <property type="match status" value="1"/>
</dbReference>
<keyword evidence="5" id="KW-1185">Reference proteome</keyword>
<dbReference type="InterPro" id="IPR011990">
    <property type="entry name" value="TPR-like_helical_dom_sf"/>
</dbReference>
<dbReference type="InterPro" id="IPR046848">
    <property type="entry name" value="E_motif"/>
</dbReference>
<name>A0A834ZRS6_TETSI</name>
<dbReference type="Pfam" id="PF13041">
    <property type="entry name" value="PPR_2"/>
    <property type="match status" value="2"/>
</dbReference>
<evidence type="ECO:0000256" key="2">
    <source>
        <dbReference type="PROSITE-ProRule" id="PRU00708"/>
    </source>
</evidence>
<dbReference type="OMA" id="CAKNAIH"/>
<dbReference type="FunFam" id="1.25.40.10:FF:000642">
    <property type="entry name" value="Pentatricopeptide repeat-containing protein mitochondrial"/>
    <property type="match status" value="1"/>
</dbReference>
<feature type="repeat" description="PPR" evidence="2">
    <location>
        <begin position="315"/>
        <end position="349"/>
    </location>
</feature>
<keyword evidence="1" id="KW-0677">Repeat</keyword>
<feature type="region of interest" description="Disordered" evidence="3">
    <location>
        <begin position="26"/>
        <end position="54"/>
    </location>
</feature>
<sequence>MLCKFLISSILTVRFKRQLSVSAIPSATQENDEKHGPSQRTCTSLPFGRPRASMEDSEASHVDESLLSASFCSNALKNSAKLGFLSEGKQLHSYIVKLGYDNGQSMQNQLLNLYVKCRALRDACRLFDGMPDRNIVTWNTMISGSVRCGCNLQLNDNLGMFYLRKMLVERVEPNYITFIGLLRACIEPNVIKIGRQLHCFVIKSKWVSNCFVSSSLVDLYAKCSLVEDARRVFDKIVWRDLVLWNGMVSCYVLNGFGDEAFGVFNLMQSEGVHGLIIRLSYNLDVLVASALVDMYAKSGIIEDARKAFDGMSIRNVVSWTTMIVGYGRHGNGKEAMQLLRQMIQGGFYPDELTLASILSSCANLSATSEAVQLHSYAVKNGFEAFQSIAYALINSYSKCGCISSTLQSFCSIMEPDLVTWTSMIGAYAFHGLPKEAIEIFEKMLCNGVRPDRIAFLGVLSACSHGGLVDEGFHYFTSMTSDHQILPDLEHYTCLIDLLGRAGHLDEAYNVLTSMPFEPGSNALGAFIWACKVHGNMGLAKWAAEKLFALEPNEPVNYTLMSNVYASRNSWIDVGRVRKMMRDRCGYKVPGCSWMEIGGEVHSFVSSDMSHPQAPEVYAMLGMLVRPMKGEG</sequence>
<dbReference type="AlphaFoldDB" id="A0A834ZRS6"/>
<dbReference type="PANTHER" id="PTHR47926:SF511">
    <property type="entry name" value="PENTATRICOPEPTIDE REPEAT-CONTAINING PROTEIN"/>
    <property type="match status" value="1"/>
</dbReference>
<dbReference type="EMBL" id="JABCRI010000001">
    <property type="protein sequence ID" value="KAF8412226.1"/>
    <property type="molecule type" value="Genomic_DNA"/>
</dbReference>
<dbReference type="Pfam" id="PF12854">
    <property type="entry name" value="PPR_1"/>
    <property type="match status" value="1"/>
</dbReference>
<dbReference type="InterPro" id="IPR046849">
    <property type="entry name" value="E2_motif"/>
</dbReference>
<comment type="caution">
    <text evidence="4">The sequence shown here is derived from an EMBL/GenBank/DDBJ whole genome shotgun (WGS) entry which is preliminary data.</text>
</comment>
<dbReference type="Pfam" id="PF01535">
    <property type="entry name" value="PPR"/>
    <property type="match status" value="4"/>
</dbReference>
<dbReference type="FunFam" id="1.25.40.10:FF:000475">
    <property type="entry name" value="Pentatricopeptide repeat-containing protein At5g40410, mitochondrial"/>
    <property type="match status" value="1"/>
</dbReference>
<dbReference type="NCBIfam" id="TIGR00756">
    <property type="entry name" value="PPR"/>
    <property type="match status" value="3"/>
</dbReference>
<dbReference type="PANTHER" id="PTHR47926">
    <property type="entry name" value="PENTATRICOPEPTIDE REPEAT-CONTAINING PROTEIN"/>
    <property type="match status" value="1"/>
</dbReference>
<dbReference type="Gene3D" id="1.25.40.10">
    <property type="entry name" value="Tetratricopeptide repeat domain"/>
    <property type="match status" value="4"/>
</dbReference>
<dbReference type="PROSITE" id="PS51375">
    <property type="entry name" value="PPR"/>
    <property type="match status" value="3"/>
</dbReference>
<protein>
    <submittedName>
        <fullName evidence="4">Uncharacterized protein</fullName>
    </submittedName>
</protein>
<feature type="repeat" description="PPR" evidence="2">
    <location>
        <begin position="416"/>
        <end position="450"/>
    </location>
</feature>
<dbReference type="InterPro" id="IPR046960">
    <property type="entry name" value="PPR_At4g14850-like_plant"/>
</dbReference>
<dbReference type="InterPro" id="IPR002885">
    <property type="entry name" value="PPR_rpt"/>
</dbReference>
<organism evidence="4 5">
    <name type="scientific">Tetracentron sinense</name>
    <name type="common">Spur-leaf</name>
    <dbReference type="NCBI Taxonomy" id="13715"/>
    <lineage>
        <taxon>Eukaryota</taxon>
        <taxon>Viridiplantae</taxon>
        <taxon>Streptophyta</taxon>
        <taxon>Embryophyta</taxon>
        <taxon>Tracheophyta</taxon>
        <taxon>Spermatophyta</taxon>
        <taxon>Magnoliopsida</taxon>
        <taxon>Trochodendrales</taxon>
        <taxon>Trochodendraceae</taxon>
        <taxon>Tetracentron</taxon>
    </lineage>
</organism>
<evidence type="ECO:0000313" key="5">
    <source>
        <dbReference type="Proteomes" id="UP000655225"/>
    </source>
</evidence>
<dbReference type="GO" id="GO:0003723">
    <property type="term" value="F:RNA binding"/>
    <property type="evidence" value="ECO:0007669"/>
    <property type="project" value="InterPro"/>
</dbReference>
<dbReference type="GO" id="GO:0009451">
    <property type="term" value="P:RNA modification"/>
    <property type="evidence" value="ECO:0007669"/>
    <property type="project" value="InterPro"/>
</dbReference>
<evidence type="ECO:0000313" key="4">
    <source>
        <dbReference type="EMBL" id="KAF8412226.1"/>
    </source>
</evidence>
<dbReference type="Proteomes" id="UP000655225">
    <property type="component" value="Unassembled WGS sequence"/>
</dbReference>
<dbReference type="Pfam" id="PF20431">
    <property type="entry name" value="E_motif"/>
    <property type="match status" value="1"/>
</dbReference>
<evidence type="ECO:0000256" key="3">
    <source>
        <dbReference type="SAM" id="MobiDB-lite"/>
    </source>
</evidence>
<proteinExistence type="predicted"/>
<dbReference type="OrthoDB" id="1851890at2759"/>
<reference evidence="4 5" key="1">
    <citation type="submission" date="2020-04" db="EMBL/GenBank/DDBJ databases">
        <title>Plant Genome Project.</title>
        <authorList>
            <person name="Zhang R.-G."/>
        </authorList>
    </citation>
    <scope>NUCLEOTIDE SEQUENCE [LARGE SCALE GENOMIC DNA]</scope>
    <source>
        <strain evidence="4">YNK0</strain>
        <tissue evidence="4">Leaf</tissue>
    </source>
</reference>
<dbReference type="FunFam" id="1.25.40.10:FF:000090">
    <property type="entry name" value="Pentatricopeptide repeat-containing protein, chloroplastic"/>
    <property type="match status" value="1"/>
</dbReference>
<accession>A0A834ZRS6</accession>
<evidence type="ECO:0000256" key="1">
    <source>
        <dbReference type="ARBA" id="ARBA00022737"/>
    </source>
</evidence>
<gene>
    <name evidence="4" type="ORF">HHK36_000186</name>
</gene>